<evidence type="ECO:0000313" key="2">
    <source>
        <dbReference type="EMBL" id="MDO7874405.1"/>
    </source>
</evidence>
<dbReference type="EMBL" id="JAUQSY010000003">
    <property type="protein sequence ID" value="MDO7874405.1"/>
    <property type="molecule type" value="Genomic_DNA"/>
</dbReference>
<keyword evidence="3" id="KW-1185">Reference proteome</keyword>
<feature type="transmembrane region" description="Helical" evidence="1">
    <location>
        <begin position="84"/>
        <end position="102"/>
    </location>
</feature>
<comment type="caution">
    <text evidence="2">The sequence shown here is derived from an EMBL/GenBank/DDBJ whole genome shotgun (WGS) entry which is preliminary data.</text>
</comment>
<keyword evidence="1" id="KW-1133">Transmembrane helix</keyword>
<accession>A0ABT9B9C5</accession>
<evidence type="ECO:0000256" key="1">
    <source>
        <dbReference type="SAM" id="Phobius"/>
    </source>
</evidence>
<dbReference type="RefSeq" id="WP_305005717.1">
    <property type="nucleotide sequence ID" value="NZ_JAUQSY010000003.1"/>
</dbReference>
<proteinExistence type="predicted"/>
<organism evidence="2 3">
    <name type="scientific">Hymenobacter aranciens</name>
    <dbReference type="NCBI Taxonomy" id="3063996"/>
    <lineage>
        <taxon>Bacteria</taxon>
        <taxon>Pseudomonadati</taxon>
        <taxon>Bacteroidota</taxon>
        <taxon>Cytophagia</taxon>
        <taxon>Cytophagales</taxon>
        <taxon>Hymenobacteraceae</taxon>
        <taxon>Hymenobacter</taxon>
    </lineage>
</organism>
<feature type="transmembrane region" description="Helical" evidence="1">
    <location>
        <begin position="53"/>
        <end position="77"/>
    </location>
</feature>
<gene>
    <name evidence="2" type="ORF">Q5H93_06645</name>
</gene>
<reference evidence="2" key="1">
    <citation type="submission" date="2023-07" db="EMBL/GenBank/DDBJ databases">
        <authorList>
            <person name="Kim M.K."/>
        </authorList>
    </citation>
    <scope>NUCLEOTIDE SEQUENCE</scope>
    <source>
        <strain evidence="2">ASUV-10-1</strain>
    </source>
</reference>
<name>A0ABT9B9C5_9BACT</name>
<keyword evidence="1" id="KW-0812">Transmembrane</keyword>
<dbReference type="Proteomes" id="UP001176429">
    <property type="component" value="Unassembled WGS sequence"/>
</dbReference>
<sequence length="104" mass="11445">MSVVESTSVPALLRRHWLVLTLVLLYLLRWVQYVVEAAAYRAGPPPGGAGDALGWLLLGQFYLAIALVVVLLACAGWRRAHWRFYLMLAGVVALPFGLLAVLEN</sequence>
<protein>
    <submittedName>
        <fullName evidence="2">Uncharacterized protein</fullName>
    </submittedName>
</protein>
<evidence type="ECO:0000313" key="3">
    <source>
        <dbReference type="Proteomes" id="UP001176429"/>
    </source>
</evidence>
<keyword evidence="1" id="KW-0472">Membrane</keyword>